<feature type="region of interest" description="Disordered" evidence="4">
    <location>
        <begin position="157"/>
        <end position="197"/>
    </location>
</feature>
<feature type="compositionally biased region" description="Basic and acidic residues" evidence="4">
    <location>
        <begin position="186"/>
        <end position="197"/>
    </location>
</feature>
<dbReference type="RefSeq" id="XP_064769366.1">
    <property type="nucleotide sequence ID" value="XM_064912289.1"/>
</dbReference>
<dbReference type="InterPro" id="IPR002110">
    <property type="entry name" value="Ankyrin_rpt"/>
</dbReference>
<evidence type="ECO:0000313" key="5">
    <source>
        <dbReference type="EMBL" id="KAK7206333.1"/>
    </source>
</evidence>
<gene>
    <name evidence="5" type="ORF">BZA70DRAFT_276340</name>
</gene>
<protein>
    <submittedName>
        <fullName evidence="5">Cytoplasmic ankyrin-repeat protein</fullName>
    </submittedName>
</protein>
<dbReference type="PRINTS" id="PR01415">
    <property type="entry name" value="ANKYRIN"/>
</dbReference>
<comment type="caution">
    <text evidence="5">The sequence shown here is derived from an EMBL/GenBank/DDBJ whole genome shotgun (WGS) entry which is preliminary data.</text>
</comment>
<keyword evidence="1" id="KW-0677">Repeat</keyword>
<dbReference type="Gene3D" id="1.25.40.20">
    <property type="entry name" value="Ankyrin repeat-containing domain"/>
    <property type="match status" value="1"/>
</dbReference>
<dbReference type="PANTHER" id="PTHR24171">
    <property type="entry name" value="ANKYRIN REPEAT DOMAIN-CONTAINING PROTEIN 39-RELATED"/>
    <property type="match status" value="1"/>
</dbReference>
<dbReference type="InterPro" id="IPR036770">
    <property type="entry name" value="Ankyrin_rpt-contain_sf"/>
</dbReference>
<dbReference type="Proteomes" id="UP001498771">
    <property type="component" value="Unassembled WGS sequence"/>
</dbReference>
<evidence type="ECO:0000256" key="1">
    <source>
        <dbReference type="ARBA" id="ARBA00022737"/>
    </source>
</evidence>
<accession>A0ABR1F905</accession>
<organism evidence="5 6">
    <name type="scientific">Myxozyma melibiosi</name>
    <dbReference type="NCBI Taxonomy" id="54550"/>
    <lineage>
        <taxon>Eukaryota</taxon>
        <taxon>Fungi</taxon>
        <taxon>Dikarya</taxon>
        <taxon>Ascomycota</taxon>
        <taxon>Saccharomycotina</taxon>
        <taxon>Lipomycetes</taxon>
        <taxon>Lipomycetales</taxon>
        <taxon>Lipomycetaceae</taxon>
        <taxon>Myxozyma</taxon>
    </lineage>
</organism>
<evidence type="ECO:0000256" key="3">
    <source>
        <dbReference type="PROSITE-ProRule" id="PRU00023"/>
    </source>
</evidence>
<evidence type="ECO:0000256" key="4">
    <source>
        <dbReference type="SAM" id="MobiDB-lite"/>
    </source>
</evidence>
<feature type="repeat" description="ANK" evidence="3">
    <location>
        <begin position="52"/>
        <end position="75"/>
    </location>
</feature>
<dbReference type="PANTHER" id="PTHR24171:SF8">
    <property type="entry name" value="BRCA1-ASSOCIATED RING DOMAIN PROTEIN 1"/>
    <property type="match status" value="1"/>
</dbReference>
<dbReference type="PROSITE" id="PS50297">
    <property type="entry name" value="ANK_REP_REGION"/>
    <property type="match status" value="2"/>
</dbReference>
<sequence length="197" mass="21601">MPRSLTEDEIDDLIYAARADDLDSLKTSVEALSKELEQTEAEVLLVAVDPYSKSTPLHMACANGNLDIVEYILSHFPTSSTDTTTPVTLKNDSGNTPLHWACLNGHQAIVEKLCDAGADPFVKNLAGQDALFQAENNEKLEVVDYILTRFQDVLEAEEEEKDRQAELAEKEAGGSGDAETEEISAEVEKLEIQESTD</sequence>
<feature type="repeat" description="ANK" evidence="3">
    <location>
        <begin position="93"/>
        <end position="125"/>
    </location>
</feature>
<dbReference type="GeneID" id="90037801"/>
<keyword evidence="2 3" id="KW-0040">ANK repeat</keyword>
<dbReference type="PROSITE" id="PS50088">
    <property type="entry name" value="ANK_REPEAT"/>
    <property type="match status" value="2"/>
</dbReference>
<feature type="compositionally biased region" description="Basic and acidic residues" evidence="4">
    <location>
        <begin position="161"/>
        <end position="172"/>
    </location>
</feature>
<dbReference type="Pfam" id="PF12796">
    <property type="entry name" value="Ank_2"/>
    <property type="match status" value="1"/>
</dbReference>
<reference evidence="5 6" key="1">
    <citation type="submission" date="2024-03" db="EMBL/GenBank/DDBJ databases">
        <title>Genome-scale model development and genomic sequencing of the oleaginous clade Lipomyces.</title>
        <authorList>
            <consortium name="Lawrence Berkeley National Laboratory"/>
            <person name="Czajka J.J."/>
            <person name="Han Y."/>
            <person name="Kim J."/>
            <person name="Mondo S.J."/>
            <person name="Hofstad B.A."/>
            <person name="Robles A."/>
            <person name="Haridas S."/>
            <person name="Riley R."/>
            <person name="LaButti K."/>
            <person name="Pangilinan J."/>
            <person name="Andreopoulos W."/>
            <person name="Lipzen A."/>
            <person name="Yan J."/>
            <person name="Wang M."/>
            <person name="Ng V."/>
            <person name="Grigoriev I.V."/>
            <person name="Spatafora J.W."/>
            <person name="Magnuson J.K."/>
            <person name="Baker S.E."/>
            <person name="Pomraning K.R."/>
        </authorList>
    </citation>
    <scope>NUCLEOTIDE SEQUENCE [LARGE SCALE GENOMIC DNA]</scope>
    <source>
        <strain evidence="5 6">Phaff 52-87</strain>
    </source>
</reference>
<proteinExistence type="predicted"/>
<dbReference type="SUPFAM" id="SSF48403">
    <property type="entry name" value="Ankyrin repeat"/>
    <property type="match status" value="1"/>
</dbReference>
<keyword evidence="6" id="KW-1185">Reference proteome</keyword>
<dbReference type="EMBL" id="JBBJBU010000003">
    <property type="protein sequence ID" value="KAK7206333.1"/>
    <property type="molecule type" value="Genomic_DNA"/>
</dbReference>
<name>A0ABR1F905_9ASCO</name>
<evidence type="ECO:0000313" key="6">
    <source>
        <dbReference type="Proteomes" id="UP001498771"/>
    </source>
</evidence>
<dbReference type="SMART" id="SM00248">
    <property type="entry name" value="ANK"/>
    <property type="match status" value="3"/>
</dbReference>
<evidence type="ECO:0000256" key="2">
    <source>
        <dbReference type="ARBA" id="ARBA00023043"/>
    </source>
</evidence>